<comment type="catalytic activity">
    <reaction evidence="10">
        <text>Mg(2+)(in) = Mg(2+)(out)</text>
        <dbReference type="Rhea" id="RHEA:29827"/>
        <dbReference type="ChEBI" id="CHEBI:18420"/>
    </reaction>
</comment>
<dbReference type="Gene3D" id="3.30.460.20">
    <property type="entry name" value="CorA soluble domain-like"/>
    <property type="match status" value="1"/>
</dbReference>
<evidence type="ECO:0000256" key="8">
    <source>
        <dbReference type="ARBA" id="ARBA00023065"/>
    </source>
</evidence>
<dbReference type="InterPro" id="IPR004488">
    <property type="entry name" value="Mg/Co-transport_prot_CorA"/>
</dbReference>
<evidence type="ECO:0000256" key="2">
    <source>
        <dbReference type="ARBA" id="ARBA00009765"/>
    </source>
</evidence>
<dbReference type="OrthoDB" id="9803416at2"/>
<keyword evidence="7 12" id="KW-1133">Transmembrane helix</keyword>
<evidence type="ECO:0000256" key="5">
    <source>
        <dbReference type="ARBA" id="ARBA00022692"/>
    </source>
</evidence>
<keyword evidence="14" id="KW-1185">Reference proteome</keyword>
<comment type="caution">
    <text evidence="13">The sequence shown here is derived from an EMBL/GenBank/DDBJ whole genome shotgun (WGS) entry which is preliminary data.</text>
</comment>
<keyword evidence="5 12" id="KW-0812">Transmembrane</keyword>
<dbReference type="RefSeq" id="WP_115868139.1">
    <property type="nucleotide sequence ID" value="NZ_QREG01000009.1"/>
</dbReference>
<keyword evidence="9 12" id="KW-0472">Membrane</keyword>
<keyword evidence="3 12" id="KW-0813">Transport</keyword>
<keyword evidence="8 12" id="KW-0406">Ion transport</keyword>
<dbReference type="FunFam" id="1.20.58.340:FF:000004">
    <property type="entry name" value="Magnesium transport protein CorA"/>
    <property type="match status" value="1"/>
</dbReference>
<dbReference type="NCBIfam" id="TIGR00383">
    <property type="entry name" value="corA"/>
    <property type="match status" value="1"/>
</dbReference>
<evidence type="ECO:0000256" key="1">
    <source>
        <dbReference type="ARBA" id="ARBA00004651"/>
    </source>
</evidence>
<dbReference type="SUPFAM" id="SSF144083">
    <property type="entry name" value="Magnesium transport protein CorA, transmembrane region"/>
    <property type="match status" value="1"/>
</dbReference>
<dbReference type="SUPFAM" id="SSF143865">
    <property type="entry name" value="CorA soluble domain-like"/>
    <property type="match status" value="1"/>
</dbReference>
<organism evidence="13 14">
    <name type="scientific">Marinoscillum furvescens DSM 4134</name>
    <dbReference type="NCBI Taxonomy" id="1122208"/>
    <lineage>
        <taxon>Bacteria</taxon>
        <taxon>Pseudomonadati</taxon>
        <taxon>Bacteroidota</taxon>
        <taxon>Cytophagia</taxon>
        <taxon>Cytophagales</taxon>
        <taxon>Reichenbachiellaceae</taxon>
        <taxon>Marinoscillum</taxon>
    </lineage>
</organism>
<keyword evidence="4 12" id="KW-1003">Cell membrane</keyword>
<dbReference type="GO" id="GO:0000287">
    <property type="term" value="F:magnesium ion binding"/>
    <property type="evidence" value="ECO:0007669"/>
    <property type="project" value="TreeGrafter"/>
</dbReference>
<evidence type="ECO:0000256" key="3">
    <source>
        <dbReference type="ARBA" id="ARBA00022448"/>
    </source>
</evidence>
<dbReference type="InterPro" id="IPR045863">
    <property type="entry name" value="CorA_TM1_TM2"/>
</dbReference>
<sequence length="377" mass="44229">MVKKQLSKLKQITDPITDLKKYSPITLSRKRPKTGLAPGSLIYTGKVYTDKVNIHVMDYTNDRIDEIDIENPEDLRQYNHPDSVTWINVQGLHDVSVISKIGELLGLHPLTLEDILDTNQRPKVEEFEDHLFICMKMINHVEAHNKVDIEQMSMVIHENFVICFQEKPGDVFDDIRTRLKNGRGRARKRGADYLAYMLMDIVIDFYYETLDQVWAKIERLEDLVVRKPERIELRDIQVVRKDLIQLRRYMYPVRDVVHNISTRNAQFFSESTLMFVRDSYDHAVQVVENLDTYREILTSVMDLYLSQLSMKMNEVMKVLTIIATIFIPLTFIAGIYGMNFESMPELGWDWAYPQGFYAMIGVVTVIMIIYMKSRKWL</sequence>
<evidence type="ECO:0000256" key="9">
    <source>
        <dbReference type="ARBA" id="ARBA00023136"/>
    </source>
</evidence>
<evidence type="ECO:0000256" key="10">
    <source>
        <dbReference type="ARBA" id="ARBA00034269"/>
    </source>
</evidence>
<dbReference type="PANTHER" id="PTHR46494">
    <property type="entry name" value="CORA FAMILY METAL ION TRANSPORTER (EUROFUNG)"/>
    <property type="match status" value="1"/>
</dbReference>
<dbReference type="EMBL" id="QREG01000009">
    <property type="protein sequence ID" value="RED98832.1"/>
    <property type="molecule type" value="Genomic_DNA"/>
</dbReference>
<dbReference type="GO" id="GO:0015095">
    <property type="term" value="F:magnesium ion transmembrane transporter activity"/>
    <property type="evidence" value="ECO:0007669"/>
    <property type="project" value="UniProtKB-UniRule"/>
</dbReference>
<name>A0A3D9L375_MARFU</name>
<evidence type="ECO:0000313" key="13">
    <source>
        <dbReference type="EMBL" id="RED98832.1"/>
    </source>
</evidence>
<dbReference type="InterPro" id="IPR002523">
    <property type="entry name" value="MgTranspt_CorA/ZnTranspt_ZntB"/>
</dbReference>
<dbReference type="GO" id="GO:0005886">
    <property type="term" value="C:plasma membrane"/>
    <property type="evidence" value="ECO:0007669"/>
    <property type="project" value="UniProtKB-SubCell"/>
</dbReference>
<protein>
    <recommendedName>
        <fullName evidence="12">Magnesium transport protein CorA</fullName>
    </recommendedName>
</protein>
<dbReference type="GO" id="GO:0015087">
    <property type="term" value="F:cobalt ion transmembrane transporter activity"/>
    <property type="evidence" value="ECO:0007669"/>
    <property type="project" value="UniProtKB-UniRule"/>
</dbReference>
<evidence type="ECO:0000256" key="12">
    <source>
        <dbReference type="RuleBase" id="RU362010"/>
    </source>
</evidence>
<evidence type="ECO:0000256" key="6">
    <source>
        <dbReference type="ARBA" id="ARBA00022842"/>
    </source>
</evidence>
<evidence type="ECO:0000313" key="14">
    <source>
        <dbReference type="Proteomes" id="UP000256779"/>
    </source>
</evidence>
<proteinExistence type="inferred from homology"/>
<dbReference type="InterPro" id="IPR045861">
    <property type="entry name" value="CorA_cytoplasmic_dom"/>
</dbReference>
<comment type="function">
    <text evidence="11">Mediates influx of magnesium ions. Alternates between open and closed states. Activated by low cytoplasmic Mg(2+) levels. Inactive when cytoplasmic Mg(2+) levels are high.</text>
</comment>
<feature type="transmembrane region" description="Helical" evidence="12">
    <location>
        <begin position="318"/>
        <end position="338"/>
    </location>
</feature>
<evidence type="ECO:0000256" key="4">
    <source>
        <dbReference type="ARBA" id="ARBA00022475"/>
    </source>
</evidence>
<comment type="similarity">
    <text evidence="2 12">Belongs to the CorA metal ion transporter (MIT) (TC 1.A.35) family.</text>
</comment>
<evidence type="ECO:0000256" key="11">
    <source>
        <dbReference type="ARBA" id="ARBA00045497"/>
    </source>
</evidence>
<dbReference type="Proteomes" id="UP000256779">
    <property type="component" value="Unassembled WGS sequence"/>
</dbReference>
<feature type="transmembrane region" description="Helical" evidence="12">
    <location>
        <begin position="350"/>
        <end position="371"/>
    </location>
</feature>
<dbReference type="GO" id="GO:0050897">
    <property type="term" value="F:cobalt ion binding"/>
    <property type="evidence" value="ECO:0007669"/>
    <property type="project" value="TreeGrafter"/>
</dbReference>
<comment type="subcellular location">
    <subcellularLocation>
        <location evidence="1">Cell membrane</location>
        <topology evidence="1">Multi-pass membrane protein</topology>
    </subcellularLocation>
    <subcellularLocation>
        <location evidence="12">Membrane</location>
        <topology evidence="12">Multi-pass membrane protein</topology>
    </subcellularLocation>
</comment>
<gene>
    <name evidence="12" type="primary">corA</name>
    <name evidence="13" type="ORF">C7460_10924</name>
</gene>
<dbReference type="CDD" id="cd12828">
    <property type="entry name" value="TmCorA-like_1"/>
    <property type="match status" value="1"/>
</dbReference>
<evidence type="ECO:0000256" key="7">
    <source>
        <dbReference type="ARBA" id="ARBA00022989"/>
    </source>
</evidence>
<accession>A0A3D9L375</accession>
<dbReference type="PANTHER" id="PTHR46494:SF1">
    <property type="entry name" value="CORA FAMILY METAL ION TRANSPORTER (EUROFUNG)"/>
    <property type="match status" value="1"/>
</dbReference>
<dbReference type="AlphaFoldDB" id="A0A3D9L375"/>
<keyword evidence="6 12" id="KW-0460">Magnesium</keyword>
<dbReference type="Gene3D" id="1.20.58.340">
    <property type="entry name" value="Magnesium transport protein CorA, transmembrane region"/>
    <property type="match status" value="2"/>
</dbReference>
<dbReference type="Pfam" id="PF01544">
    <property type="entry name" value="CorA"/>
    <property type="match status" value="1"/>
</dbReference>
<reference evidence="13 14" key="1">
    <citation type="submission" date="2018-07" db="EMBL/GenBank/DDBJ databases">
        <title>Genomic Encyclopedia of Type Strains, Phase IV (KMG-IV): sequencing the most valuable type-strain genomes for metagenomic binning, comparative biology and taxonomic classification.</title>
        <authorList>
            <person name="Goeker M."/>
        </authorList>
    </citation>
    <scope>NUCLEOTIDE SEQUENCE [LARGE SCALE GENOMIC DNA]</scope>
    <source>
        <strain evidence="13 14">DSM 4134</strain>
    </source>
</reference>